<keyword evidence="4 7" id="KW-0812">Transmembrane</keyword>
<feature type="transmembrane region" description="Helical" evidence="7">
    <location>
        <begin position="245"/>
        <end position="264"/>
    </location>
</feature>
<dbReference type="InterPro" id="IPR000620">
    <property type="entry name" value="EamA_dom"/>
</dbReference>
<dbReference type="Proteomes" id="UP000181917">
    <property type="component" value="Unassembled WGS sequence"/>
</dbReference>
<evidence type="ECO:0000256" key="3">
    <source>
        <dbReference type="ARBA" id="ARBA00022475"/>
    </source>
</evidence>
<comment type="subcellular location">
    <subcellularLocation>
        <location evidence="1">Cell membrane</location>
        <topology evidence="1">Multi-pass membrane protein</topology>
    </subcellularLocation>
</comment>
<dbReference type="KEGG" id="acry:AC20117_11650"/>
<keyword evidence="10" id="KW-1185">Reference proteome</keyword>
<feature type="transmembrane region" description="Helical" evidence="7">
    <location>
        <begin position="91"/>
        <end position="111"/>
    </location>
</feature>
<evidence type="ECO:0000256" key="6">
    <source>
        <dbReference type="ARBA" id="ARBA00023136"/>
    </source>
</evidence>
<keyword evidence="3" id="KW-1003">Cell membrane</keyword>
<feature type="transmembrane region" description="Helical" evidence="7">
    <location>
        <begin position="179"/>
        <end position="203"/>
    </location>
</feature>
<feature type="domain" description="EamA" evidence="8">
    <location>
        <begin position="2"/>
        <end position="135"/>
    </location>
</feature>
<dbReference type="OrthoDB" id="5186724at2"/>
<dbReference type="SUPFAM" id="SSF103481">
    <property type="entry name" value="Multidrug resistance efflux transporter EmrE"/>
    <property type="match status" value="2"/>
</dbReference>
<reference evidence="9 10" key="1">
    <citation type="submission" date="2016-10" db="EMBL/GenBank/DDBJ databases">
        <authorList>
            <person name="de Groot N.N."/>
        </authorList>
    </citation>
    <scope>NUCLEOTIDE SEQUENCE [LARGE SCALE GENOMIC DNA]</scope>
    <source>
        <strain evidence="9 10">DSM 20117</strain>
    </source>
</reference>
<name>A0A1H1AXP6_9MICC</name>
<evidence type="ECO:0000256" key="7">
    <source>
        <dbReference type="SAM" id="Phobius"/>
    </source>
</evidence>
<sequence>MRAYLMCILVVVFYSGNILVGKALDDLPPFTIAFLRVAIAFVVLLPVGYRGARQAAPLFRQHFKPLLFMTVTGVAAFTTFLYAALQFTSATNVSVLEAAIPAVTVALSAWLLREKLRWIQLFGVALSLFGSVWVVLEGQVFQLGDLGWNAGDALMIGAVASWALYSIGVRKYLHLFPSYGSVLVMTGLSVLMLLPFVVGEWLILGVPDLGSSGHWWGLVYLGVFPSVVALILYNRAVAILGASQASVYLNFLPVGTMLGAYFLLGETITGMQILGAGLVIAGVLFTTRARRATAGS</sequence>
<evidence type="ECO:0000259" key="8">
    <source>
        <dbReference type="Pfam" id="PF00892"/>
    </source>
</evidence>
<feature type="transmembrane region" description="Helical" evidence="7">
    <location>
        <begin position="270"/>
        <end position="287"/>
    </location>
</feature>
<evidence type="ECO:0000313" key="9">
    <source>
        <dbReference type="EMBL" id="SDQ44444.1"/>
    </source>
</evidence>
<dbReference type="GO" id="GO:0005886">
    <property type="term" value="C:plasma membrane"/>
    <property type="evidence" value="ECO:0007669"/>
    <property type="project" value="UniProtKB-SubCell"/>
</dbReference>
<keyword evidence="5 7" id="KW-1133">Transmembrane helix</keyword>
<dbReference type="EMBL" id="FNKH01000002">
    <property type="protein sequence ID" value="SDQ44444.1"/>
    <property type="molecule type" value="Genomic_DNA"/>
</dbReference>
<feature type="transmembrane region" description="Helical" evidence="7">
    <location>
        <begin position="118"/>
        <end position="136"/>
    </location>
</feature>
<accession>A0A1H1AXP6</accession>
<feature type="domain" description="EamA" evidence="8">
    <location>
        <begin position="150"/>
        <end position="287"/>
    </location>
</feature>
<feature type="transmembrane region" description="Helical" evidence="7">
    <location>
        <begin position="31"/>
        <end position="51"/>
    </location>
</feature>
<proteinExistence type="inferred from homology"/>
<dbReference type="RefSeq" id="WP_074699596.1">
    <property type="nucleotide sequence ID" value="NZ_CP018863.1"/>
</dbReference>
<feature type="transmembrane region" description="Helical" evidence="7">
    <location>
        <begin position="148"/>
        <end position="167"/>
    </location>
</feature>
<feature type="transmembrane region" description="Helical" evidence="7">
    <location>
        <begin position="63"/>
        <end position="85"/>
    </location>
</feature>
<dbReference type="InterPro" id="IPR050638">
    <property type="entry name" value="AA-Vitamin_Transporters"/>
</dbReference>
<evidence type="ECO:0000313" key="10">
    <source>
        <dbReference type="Proteomes" id="UP000181917"/>
    </source>
</evidence>
<dbReference type="InterPro" id="IPR037185">
    <property type="entry name" value="EmrE-like"/>
</dbReference>
<dbReference type="PANTHER" id="PTHR32322:SF18">
    <property type="entry name" value="S-ADENOSYLMETHIONINE_S-ADENOSYLHOMOCYSTEINE TRANSPORTER"/>
    <property type="match status" value="1"/>
</dbReference>
<evidence type="ECO:0000256" key="1">
    <source>
        <dbReference type="ARBA" id="ARBA00004651"/>
    </source>
</evidence>
<comment type="similarity">
    <text evidence="2">Belongs to the EamA transporter family.</text>
</comment>
<protein>
    <submittedName>
        <fullName evidence="9">EamA domain-containing membrane protein RarD</fullName>
    </submittedName>
</protein>
<dbReference type="Pfam" id="PF00892">
    <property type="entry name" value="EamA"/>
    <property type="match status" value="2"/>
</dbReference>
<gene>
    <name evidence="9" type="ORF">SAMN04489742_1137</name>
</gene>
<dbReference type="STRING" id="37928.SAMN04489742_1137"/>
<dbReference type="AlphaFoldDB" id="A0A1H1AXP6"/>
<dbReference type="PANTHER" id="PTHR32322">
    <property type="entry name" value="INNER MEMBRANE TRANSPORTER"/>
    <property type="match status" value="1"/>
</dbReference>
<evidence type="ECO:0000256" key="5">
    <source>
        <dbReference type="ARBA" id="ARBA00022989"/>
    </source>
</evidence>
<feature type="transmembrane region" description="Helical" evidence="7">
    <location>
        <begin position="215"/>
        <end position="233"/>
    </location>
</feature>
<keyword evidence="6 7" id="KW-0472">Membrane</keyword>
<evidence type="ECO:0000256" key="2">
    <source>
        <dbReference type="ARBA" id="ARBA00007362"/>
    </source>
</evidence>
<organism evidence="9 10">
    <name type="scientific">Crystallibacter crystallopoietes</name>
    <dbReference type="NCBI Taxonomy" id="37928"/>
    <lineage>
        <taxon>Bacteria</taxon>
        <taxon>Bacillati</taxon>
        <taxon>Actinomycetota</taxon>
        <taxon>Actinomycetes</taxon>
        <taxon>Micrococcales</taxon>
        <taxon>Micrococcaceae</taxon>
        <taxon>Crystallibacter</taxon>
    </lineage>
</organism>
<evidence type="ECO:0000256" key="4">
    <source>
        <dbReference type="ARBA" id="ARBA00022692"/>
    </source>
</evidence>